<evidence type="ECO:0000259" key="3">
    <source>
        <dbReference type="PROSITE" id="PS51829"/>
    </source>
</evidence>
<protein>
    <recommendedName>
        <fullName evidence="3">P/Homo B domain-containing protein</fullName>
    </recommendedName>
</protein>
<dbReference type="Gene3D" id="2.60.120.260">
    <property type="entry name" value="Galactose-binding domain-like"/>
    <property type="match status" value="1"/>
</dbReference>
<reference evidence="4 5" key="1">
    <citation type="journal article" date="2014" name="Int. J. Syst. Evol. Microbiol.">
        <title>Complete genome sequence of Corynebacterium casei LMG S-19264T (=DSM 44701T), isolated from a smear-ripened cheese.</title>
        <authorList>
            <consortium name="US DOE Joint Genome Institute (JGI-PGF)"/>
            <person name="Walter F."/>
            <person name="Albersmeier A."/>
            <person name="Kalinowski J."/>
            <person name="Ruckert C."/>
        </authorList>
    </citation>
    <scope>NUCLEOTIDE SEQUENCE [LARGE SCALE GENOMIC DNA]</scope>
    <source>
        <strain evidence="4 5">KCTC 23968</strain>
    </source>
</reference>
<evidence type="ECO:0000256" key="1">
    <source>
        <dbReference type="ARBA" id="ARBA00022670"/>
    </source>
</evidence>
<keyword evidence="1" id="KW-0645">Protease</keyword>
<keyword evidence="5" id="KW-1185">Reference proteome</keyword>
<dbReference type="AlphaFoldDB" id="A0A918KUF2"/>
<evidence type="ECO:0000256" key="2">
    <source>
        <dbReference type="ARBA" id="ARBA00022801"/>
    </source>
</evidence>
<gene>
    <name evidence="4" type="ORF">GCM10011309_27780</name>
</gene>
<evidence type="ECO:0000313" key="5">
    <source>
        <dbReference type="Proteomes" id="UP000600865"/>
    </source>
</evidence>
<sequence>MTSNRSEIQTESKFCVPRALAAVFALAVSQGVSDHAWASPITFPATVPQAYGNTTPCGTPLTGTINVPDNFTITDLNVRFVASHTWRTDTNLSITSPNNTVVRLLVGAYGASLANYNVTFDDAAGVVVDTGSHANNQVVTGPGVSVRSESDLLSDFNGEDAQGNWTYSICDVYTPSDNGSMSNLSLIFDVPPDLDADKSVAVYEVGGYSLPGTDMIYTISATNTGLGTVDSDSMVLIDSIPAELIFYNGDMDDAGTATTDPVAFSETGSGLTLTYANDVGYSDSATRPTTMADCTYVPSAGYDENVKHICMNPKGEFLAGTPDPTFAVSFRAKLK</sequence>
<feature type="domain" description="P/Homo B" evidence="3">
    <location>
        <begin position="27"/>
        <end position="197"/>
    </location>
</feature>
<comment type="caution">
    <text evidence="4">The sequence shown here is derived from an EMBL/GenBank/DDBJ whole genome shotgun (WGS) entry which is preliminary data.</text>
</comment>
<dbReference type="InterPro" id="IPR002884">
    <property type="entry name" value="P_dom"/>
</dbReference>
<dbReference type="EMBL" id="BMYV01000004">
    <property type="protein sequence ID" value="GGX76129.1"/>
    <property type="molecule type" value="Genomic_DNA"/>
</dbReference>
<dbReference type="PROSITE" id="PS51829">
    <property type="entry name" value="P_HOMO_B"/>
    <property type="match status" value="1"/>
</dbReference>
<dbReference type="GO" id="GO:0004252">
    <property type="term" value="F:serine-type endopeptidase activity"/>
    <property type="evidence" value="ECO:0007669"/>
    <property type="project" value="InterPro"/>
</dbReference>
<dbReference type="Proteomes" id="UP000600865">
    <property type="component" value="Unassembled WGS sequence"/>
</dbReference>
<keyword evidence="2" id="KW-0378">Hydrolase</keyword>
<organism evidence="4 5">
    <name type="scientific">Litorimonas cladophorae</name>
    <dbReference type="NCBI Taxonomy" id="1220491"/>
    <lineage>
        <taxon>Bacteria</taxon>
        <taxon>Pseudomonadati</taxon>
        <taxon>Pseudomonadota</taxon>
        <taxon>Alphaproteobacteria</taxon>
        <taxon>Maricaulales</taxon>
        <taxon>Robiginitomaculaceae</taxon>
    </lineage>
</organism>
<name>A0A918KUF2_9PROT</name>
<accession>A0A918KUF2</accession>
<dbReference type="Pfam" id="PF01483">
    <property type="entry name" value="P_proprotein"/>
    <property type="match status" value="1"/>
</dbReference>
<evidence type="ECO:0000313" key="4">
    <source>
        <dbReference type="EMBL" id="GGX76129.1"/>
    </source>
</evidence>
<proteinExistence type="predicted"/>
<dbReference type="RefSeq" id="WP_189587168.1">
    <property type="nucleotide sequence ID" value="NZ_BMYV01000004.1"/>
</dbReference>
<dbReference type="SUPFAM" id="SSF49785">
    <property type="entry name" value="Galactose-binding domain-like"/>
    <property type="match status" value="1"/>
</dbReference>
<dbReference type="GO" id="GO:0006508">
    <property type="term" value="P:proteolysis"/>
    <property type="evidence" value="ECO:0007669"/>
    <property type="project" value="UniProtKB-KW"/>
</dbReference>
<dbReference type="InterPro" id="IPR008979">
    <property type="entry name" value="Galactose-bd-like_sf"/>
</dbReference>